<dbReference type="CDD" id="cd07185">
    <property type="entry name" value="OmpA_C-like"/>
    <property type="match status" value="1"/>
</dbReference>
<keyword evidence="6" id="KW-0732">Signal</keyword>
<reference evidence="8 9" key="1">
    <citation type="submission" date="2024-02" db="EMBL/GenBank/DDBJ databases">
        <title>complete genome of Flavobacterium ginsenosidimutans Str. YTB16.</title>
        <authorList>
            <person name="Wang Q."/>
        </authorList>
    </citation>
    <scope>NUCLEOTIDE SEQUENCE [LARGE SCALE GENOMIC DNA]</scope>
    <source>
        <strain evidence="8 9">YTB16</strain>
    </source>
</reference>
<dbReference type="InterPro" id="IPR050330">
    <property type="entry name" value="Bact_OuterMem_StrucFunc"/>
</dbReference>
<comment type="subcellular location">
    <subcellularLocation>
        <location evidence="1">Cell outer membrane</location>
    </subcellularLocation>
</comment>
<keyword evidence="4" id="KW-0802">TPR repeat</keyword>
<dbReference type="InterPro" id="IPR006665">
    <property type="entry name" value="OmpA-like"/>
</dbReference>
<dbReference type="SUPFAM" id="SSF49464">
    <property type="entry name" value="Carboxypeptidase regulatory domain-like"/>
    <property type="match status" value="1"/>
</dbReference>
<keyword evidence="9" id="KW-1185">Reference proteome</keyword>
<proteinExistence type="predicted"/>
<dbReference type="Pfam" id="PF00691">
    <property type="entry name" value="OmpA"/>
    <property type="match status" value="1"/>
</dbReference>
<dbReference type="InterPro" id="IPR011659">
    <property type="entry name" value="WD40"/>
</dbReference>
<feature type="repeat" description="TPR" evidence="4">
    <location>
        <begin position="60"/>
        <end position="93"/>
    </location>
</feature>
<dbReference type="InterPro" id="IPR008969">
    <property type="entry name" value="CarboxyPept-like_regulatory"/>
</dbReference>
<feature type="domain" description="OmpA-like" evidence="7">
    <location>
        <begin position="537"/>
        <end position="659"/>
    </location>
</feature>
<dbReference type="InterPro" id="IPR019734">
    <property type="entry name" value="TPR_rpt"/>
</dbReference>
<dbReference type="Pfam" id="PF07676">
    <property type="entry name" value="PD40"/>
    <property type="match status" value="3"/>
</dbReference>
<evidence type="ECO:0000256" key="6">
    <source>
        <dbReference type="SAM" id="SignalP"/>
    </source>
</evidence>
<sequence>MISKKIRTVLTILCICLLQIGVVNAQDKKIEKANETYNKFAFIEAAKLYKNLVDKGNTSLEVYTKLGNSYYFNGQYPEAAEAYSKVFNSGQSVDSEFYFRYAQALNNTKKYDEASAVIKKYYAVTGKKDLSANWKEQKLLSDIQKESGRYSFKPVSINTPVSDFGTAFDGKDKVIFASARDTGVIIKRKHSWNEKSFMKLYSAKLTTDGGLEDATLIKGDVNTKYHQSSAAVTKDGKYMYFTRNNIKDGKLGADKNGTTFLKIYVAENVKGEWKNIKELPYPINSDGFSSAHPAISPDESQLYFASDRNNSFGNSDLYVVSLKKGVLVNNDVTKLSDEINTPGRETYPYVDNNGILYFASDGHPGLGGLDVFAAMKDNEGKYHVVNVGDGVNTASDDFAYVINTENKKGYFSSNRDGNDDIYSFTENSPVIFDFDYRSIVFGTITENGKPIANYNVQLFNSNNENVGTTKTDEAGNYKIAVDPYINYRVLYTKLSYADKTVNTELLKPLEKKEISFEIVRELEVVVDGEKVKIQDGDDLTDKLKLSPIYFDLNGYKIRQSSKKELDKVVALLKDRPNLSLKVNSYTDSRGRDEFNMKLSENRAKATVEYIVNSGIAQERVSGEGFGETHLLNHCSNGVTCSEKEHEQNRRSEFIINFSK</sequence>
<evidence type="ECO:0000313" key="9">
    <source>
        <dbReference type="Proteomes" id="UP001447857"/>
    </source>
</evidence>
<dbReference type="RefSeq" id="WP_338840001.1">
    <property type="nucleotide sequence ID" value="NZ_CP147988.1"/>
</dbReference>
<dbReference type="Proteomes" id="UP001447857">
    <property type="component" value="Chromosome"/>
</dbReference>
<dbReference type="PROSITE" id="PS51123">
    <property type="entry name" value="OMPA_2"/>
    <property type="match status" value="1"/>
</dbReference>
<dbReference type="InterPro" id="IPR011042">
    <property type="entry name" value="6-blade_b-propeller_TolB-like"/>
</dbReference>
<dbReference type="PANTHER" id="PTHR30329:SF21">
    <property type="entry name" value="LIPOPROTEIN YIAD-RELATED"/>
    <property type="match status" value="1"/>
</dbReference>
<evidence type="ECO:0000256" key="5">
    <source>
        <dbReference type="PROSITE-ProRule" id="PRU00473"/>
    </source>
</evidence>
<dbReference type="EMBL" id="CP147988">
    <property type="protein sequence ID" value="WXK49395.1"/>
    <property type="molecule type" value="Genomic_DNA"/>
</dbReference>
<dbReference type="InterPro" id="IPR006664">
    <property type="entry name" value="OMP_bac"/>
</dbReference>
<accession>A0ABZ2Q4R3</accession>
<organism evidence="8 9">
    <name type="scientific">Flavobacterium ginsenosidimutans</name>
    <dbReference type="NCBI Taxonomy" id="687844"/>
    <lineage>
        <taxon>Bacteria</taxon>
        <taxon>Pseudomonadati</taxon>
        <taxon>Bacteroidota</taxon>
        <taxon>Flavobacteriia</taxon>
        <taxon>Flavobacteriales</taxon>
        <taxon>Flavobacteriaceae</taxon>
        <taxon>Flavobacterium</taxon>
    </lineage>
</organism>
<feature type="chain" id="PRO_5046291573" evidence="6">
    <location>
        <begin position="26"/>
        <end position="659"/>
    </location>
</feature>
<dbReference type="PANTHER" id="PTHR30329">
    <property type="entry name" value="STATOR ELEMENT OF FLAGELLAR MOTOR COMPLEX"/>
    <property type="match status" value="1"/>
</dbReference>
<evidence type="ECO:0000313" key="8">
    <source>
        <dbReference type="EMBL" id="WXK49395.1"/>
    </source>
</evidence>
<protein>
    <submittedName>
        <fullName evidence="8">OmpA family protein</fullName>
    </submittedName>
</protein>
<dbReference type="Gene3D" id="2.60.40.1120">
    <property type="entry name" value="Carboxypeptidase-like, regulatory domain"/>
    <property type="match status" value="1"/>
</dbReference>
<evidence type="ECO:0000256" key="4">
    <source>
        <dbReference type="PROSITE-ProRule" id="PRU00339"/>
    </source>
</evidence>
<dbReference type="Gene3D" id="1.25.40.10">
    <property type="entry name" value="Tetratricopeptide repeat domain"/>
    <property type="match status" value="1"/>
</dbReference>
<dbReference type="PRINTS" id="PR01021">
    <property type="entry name" value="OMPADOMAIN"/>
</dbReference>
<dbReference type="Gene3D" id="2.120.10.30">
    <property type="entry name" value="TolB, C-terminal domain"/>
    <property type="match status" value="1"/>
</dbReference>
<dbReference type="PROSITE" id="PS50005">
    <property type="entry name" value="TPR"/>
    <property type="match status" value="1"/>
</dbReference>
<gene>
    <name evidence="8" type="ORF">V6624_20445</name>
</gene>
<dbReference type="SUPFAM" id="SSF103088">
    <property type="entry name" value="OmpA-like"/>
    <property type="match status" value="1"/>
</dbReference>
<dbReference type="SUPFAM" id="SSF82171">
    <property type="entry name" value="DPP6 N-terminal domain-like"/>
    <property type="match status" value="1"/>
</dbReference>
<feature type="signal peptide" evidence="6">
    <location>
        <begin position="1"/>
        <end position="25"/>
    </location>
</feature>
<dbReference type="SUPFAM" id="SSF48452">
    <property type="entry name" value="TPR-like"/>
    <property type="match status" value="1"/>
</dbReference>
<dbReference type="InterPro" id="IPR011990">
    <property type="entry name" value="TPR-like_helical_dom_sf"/>
</dbReference>
<keyword evidence="3" id="KW-0998">Cell outer membrane</keyword>
<keyword evidence="2 5" id="KW-0472">Membrane</keyword>
<dbReference type="InterPro" id="IPR036737">
    <property type="entry name" value="OmpA-like_sf"/>
</dbReference>
<evidence type="ECO:0000256" key="3">
    <source>
        <dbReference type="ARBA" id="ARBA00023237"/>
    </source>
</evidence>
<dbReference type="Pfam" id="PF13620">
    <property type="entry name" value="CarboxypepD_reg"/>
    <property type="match status" value="1"/>
</dbReference>
<evidence type="ECO:0000256" key="2">
    <source>
        <dbReference type="ARBA" id="ARBA00023136"/>
    </source>
</evidence>
<dbReference type="Gene3D" id="3.30.1330.60">
    <property type="entry name" value="OmpA-like domain"/>
    <property type="match status" value="1"/>
</dbReference>
<evidence type="ECO:0000259" key="7">
    <source>
        <dbReference type="PROSITE" id="PS51123"/>
    </source>
</evidence>
<evidence type="ECO:0000256" key="1">
    <source>
        <dbReference type="ARBA" id="ARBA00004442"/>
    </source>
</evidence>
<name>A0ABZ2Q4R3_9FLAO</name>